<dbReference type="GO" id="GO:0005524">
    <property type="term" value="F:ATP binding"/>
    <property type="evidence" value="ECO:0007669"/>
    <property type="project" value="InterPro"/>
</dbReference>
<dbReference type="GO" id="GO:0000724">
    <property type="term" value="P:double-strand break repair via homologous recombination"/>
    <property type="evidence" value="ECO:0007669"/>
    <property type="project" value="InterPro"/>
</dbReference>
<dbReference type="GO" id="GO:0005657">
    <property type="term" value="C:replication fork"/>
    <property type="evidence" value="ECO:0007669"/>
    <property type="project" value="InterPro"/>
</dbReference>
<evidence type="ECO:0000313" key="2">
    <source>
        <dbReference type="EMBL" id="TFK99734.1"/>
    </source>
</evidence>
<dbReference type="EMBL" id="ML178832">
    <property type="protein sequence ID" value="TFK99734.1"/>
    <property type="molecule type" value="Genomic_DNA"/>
</dbReference>
<name>A0A5C3QCF1_9AGAR</name>
<dbReference type="InterPro" id="IPR027417">
    <property type="entry name" value="P-loop_NTPase"/>
</dbReference>
<protein>
    <submittedName>
        <fullName evidence="2">P-loop containing nucleoside triphosphate hydrolase protein</fullName>
    </submittedName>
</protein>
<keyword evidence="2" id="KW-0378">Hydrolase</keyword>
<dbReference type="PANTHER" id="PTHR46644">
    <property type="entry name" value="DNA REPAIR PROTEIN XRCC2"/>
    <property type="match status" value="1"/>
</dbReference>
<dbReference type="GO" id="GO:0005815">
    <property type="term" value="C:microtubule organizing center"/>
    <property type="evidence" value="ECO:0007669"/>
    <property type="project" value="TreeGrafter"/>
</dbReference>
<organism evidence="2 3">
    <name type="scientific">Pterulicium gracile</name>
    <dbReference type="NCBI Taxonomy" id="1884261"/>
    <lineage>
        <taxon>Eukaryota</taxon>
        <taxon>Fungi</taxon>
        <taxon>Dikarya</taxon>
        <taxon>Basidiomycota</taxon>
        <taxon>Agaricomycotina</taxon>
        <taxon>Agaricomycetes</taxon>
        <taxon>Agaricomycetidae</taxon>
        <taxon>Agaricales</taxon>
        <taxon>Pleurotineae</taxon>
        <taxon>Pterulaceae</taxon>
        <taxon>Pterulicium</taxon>
    </lineage>
</organism>
<dbReference type="InterPro" id="IPR030547">
    <property type="entry name" value="XRCC2"/>
</dbReference>
<feature type="domain" description="RecA family profile 1" evidence="1">
    <location>
        <begin position="41"/>
        <end position="226"/>
    </location>
</feature>
<evidence type="ECO:0000313" key="3">
    <source>
        <dbReference type="Proteomes" id="UP000305067"/>
    </source>
</evidence>
<dbReference type="AlphaFoldDB" id="A0A5C3QCF1"/>
<reference evidence="2 3" key="1">
    <citation type="journal article" date="2019" name="Nat. Ecol. Evol.">
        <title>Megaphylogeny resolves global patterns of mushroom evolution.</title>
        <authorList>
            <person name="Varga T."/>
            <person name="Krizsan K."/>
            <person name="Foldi C."/>
            <person name="Dima B."/>
            <person name="Sanchez-Garcia M."/>
            <person name="Sanchez-Ramirez S."/>
            <person name="Szollosi G.J."/>
            <person name="Szarkandi J.G."/>
            <person name="Papp V."/>
            <person name="Albert L."/>
            <person name="Andreopoulos W."/>
            <person name="Angelini C."/>
            <person name="Antonin V."/>
            <person name="Barry K.W."/>
            <person name="Bougher N.L."/>
            <person name="Buchanan P."/>
            <person name="Buyck B."/>
            <person name="Bense V."/>
            <person name="Catcheside P."/>
            <person name="Chovatia M."/>
            <person name="Cooper J."/>
            <person name="Damon W."/>
            <person name="Desjardin D."/>
            <person name="Finy P."/>
            <person name="Geml J."/>
            <person name="Haridas S."/>
            <person name="Hughes K."/>
            <person name="Justo A."/>
            <person name="Karasinski D."/>
            <person name="Kautmanova I."/>
            <person name="Kiss B."/>
            <person name="Kocsube S."/>
            <person name="Kotiranta H."/>
            <person name="LaButti K.M."/>
            <person name="Lechner B.E."/>
            <person name="Liimatainen K."/>
            <person name="Lipzen A."/>
            <person name="Lukacs Z."/>
            <person name="Mihaltcheva S."/>
            <person name="Morgado L.N."/>
            <person name="Niskanen T."/>
            <person name="Noordeloos M.E."/>
            <person name="Ohm R.A."/>
            <person name="Ortiz-Santana B."/>
            <person name="Ovrebo C."/>
            <person name="Racz N."/>
            <person name="Riley R."/>
            <person name="Savchenko A."/>
            <person name="Shiryaev A."/>
            <person name="Soop K."/>
            <person name="Spirin V."/>
            <person name="Szebenyi C."/>
            <person name="Tomsovsky M."/>
            <person name="Tulloss R.E."/>
            <person name="Uehling J."/>
            <person name="Grigoriev I.V."/>
            <person name="Vagvolgyi C."/>
            <person name="Papp T."/>
            <person name="Martin F.M."/>
            <person name="Miettinen O."/>
            <person name="Hibbett D.S."/>
            <person name="Nagy L.G."/>
        </authorList>
    </citation>
    <scope>NUCLEOTIDE SEQUENCE [LARGE SCALE GENOMIC DNA]</scope>
    <source>
        <strain evidence="2 3">CBS 309.79</strain>
    </source>
</reference>
<dbReference type="PROSITE" id="PS50162">
    <property type="entry name" value="RECA_2"/>
    <property type="match status" value="1"/>
</dbReference>
<dbReference type="CDD" id="cd19490">
    <property type="entry name" value="XRCC2"/>
    <property type="match status" value="1"/>
</dbReference>
<dbReference type="GO" id="GO:0140664">
    <property type="term" value="F:ATP-dependent DNA damage sensor activity"/>
    <property type="evidence" value="ECO:0007669"/>
    <property type="project" value="InterPro"/>
</dbReference>
<dbReference type="GO" id="GO:0033063">
    <property type="term" value="C:Rad51B-Rad51C-Rad51D-XRCC2 complex"/>
    <property type="evidence" value="ECO:0007669"/>
    <property type="project" value="InterPro"/>
</dbReference>
<dbReference type="Proteomes" id="UP000305067">
    <property type="component" value="Unassembled WGS sequence"/>
</dbReference>
<dbReference type="SUPFAM" id="SSF52540">
    <property type="entry name" value="P-loop containing nucleoside triphosphate hydrolases"/>
    <property type="match status" value="1"/>
</dbReference>
<sequence length="322" mass="35608">MLAEENTSVKPSDAFLEEISTESLQSLLTSLRRRTVSLGKTHLQRTDAEPSAHFPTCLRPGDVLELQGPPGSGKTHLLYHLIITCVLPTSLQGWGKIAAVYDLEHTFSIRRFRQLLQFRIDSAASPITNIQDIAAACLSRVKLFLPTSSTQLAVSILHLPMATASHPTDDELGLIAVDSLSTFYWSDRFTSEHQDNHTRNPLYHILTAIKSILRTHSPVFVYTNWALYPATARGNQQTSAFFRNHLKPSSKSSDSNSSSRTEINAVLPLAYHITLARSVPPIPDQFPSRATLSGRVRAPESPMVSSLVLALEEDANHSTQFT</sequence>
<dbReference type="STRING" id="1884261.A0A5C3QCF1"/>
<dbReference type="GO" id="GO:0042148">
    <property type="term" value="P:DNA strand invasion"/>
    <property type="evidence" value="ECO:0007669"/>
    <property type="project" value="TreeGrafter"/>
</dbReference>
<gene>
    <name evidence="2" type="ORF">BDV98DRAFT_570765</name>
</gene>
<dbReference type="GO" id="GO:0061982">
    <property type="term" value="P:meiosis I cell cycle process"/>
    <property type="evidence" value="ECO:0007669"/>
    <property type="project" value="UniProtKB-ARBA"/>
</dbReference>
<dbReference type="GO" id="GO:0016787">
    <property type="term" value="F:hydrolase activity"/>
    <property type="evidence" value="ECO:0007669"/>
    <property type="project" value="UniProtKB-KW"/>
</dbReference>
<accession>A0A5C3QCF1</accession>
<dbReference type="PANTHER" id="PTHR46644:SF2">
    <property type="entry name" value="DNA REPAIR PROTEIN XRCC2"/>
    <property type="match status" value="1"/>
</dbReference>
<dbReference type="OrthoDB" id="420422at2759"/>
<keyword evidence="3" id="KW-1185">Reference proteome</keyword>
<dbReference type="GO" id="GO:0000400">
    <property type="term" value="F:four-way junction DNA binding"/>
    <property type="evidence" value="ECO:0007669"/>
    <property type="project" value="TreeGrafter"/>
</dbReference>
<dbReference type="InterPro" id="IPR020588">
    <property type="entry name" value="RecA_ATP-bd"/>
</dbReference>
<dbReference type="Gene3D" id="3.40.50.300">
    <property type="entry name" value="P-loop containing nucleotide triphosphate hydrolases"/>
    <property type="match status" value="1"/>
</dbReference>
<proteinExistence type="predicted"/>
<evidence type="ECO:0000259" key="1">
    <source>
        <dbReference type="PROSITE" id="PS50162"/>
    </source>
</evidence>